<evidence type="ECO:0000256" key="11">
    <source>
        <dbReference type="ARBA" id="ARBA00023180"/>
    </source>
</evidence>
<sequence length="943" mass="106098">MCLVGPSVKYLPQMLESLGLPIISYDTQFSPNSRPALSLQLAPTMGQMIDVLFAFLKTFSWSDFSFLCTLSYGCLDEIASIRIKVQEFQRQQKVGIYGGDAFSYRLLSYVNFTDGRDQNEVVDKLKYQLHKDSRINLVHGSGAEVKTIMDVAKELGLTGQEYVWIFTAASISISEENPTVDDSYPLGSFIIGFNSGRDDMETIVKMGVRLWLEGLNSLATSSDVERVDFKTGFSCTLPGDLMFDESGVLKSNKFWIKNVQSSSFYSNNDYTRKSKRHQNKASANLHLPRENLRNMCSELLPGGRNLMSSTAKRSTAQVKPQRHAAPTLYLTQHGTKDVCCTGLCIDLLMRLSEMLHFQVELSEVSDGGYGSPLNKNFTDWNGMLGMLIHNKADMALGALSITPERAATGISIIVAIREGVISPTAFLGYNKLITLPSSYKIDLPLEPYDYPSWSLILVFSVHATGASMFIFEWLSPYGLNQGKTSFSVHKFSLFRSFWLIWSMLFGASVTTDQPRGIASRFLANIWALFAVVFCASYTANLAAFMITKDDFYDLSGIQDWRLKNPHHRHPPFKFATIANSSTDANIEKNYKEIHRYMKSEPQTDVKDAIQNLKKGHIQAFIYDSTTLEYEVGKDDFCKLKTVGKRIAETGYGLAFSKRSQWVQDVNKAILQLQESGEIERLQKFWLVGACHKKKESGVSSHTLGILNFTSAFLLLGAGVLLSIILLILEHIYFRFGRKSLRKCDKQGFCSLVSLSMGQSLTFEQTVKEAMDYHRHYKCKHPHCETQLWKVRHDLDLALLKISQLRKHITSVAHISSQSLSSELSSEQSEKPVSPNFPKFFRENQSTTNYQSTGMSVPTSSLMSELSEDDSDFFTAGSSYNHYNLHTSCPYDTRYSRVPKLNHLKSETNKSESKNDESSVRTVTAKSGNICMNIDEVIGKETSF</sequence>
<dbReference type="SMART" id="SM00079">
    <property type="entry name" value="PBPe"/>
    <property type="match status" value="1"/>
</dbReference>
<name>A0A8S3ZBQ1_9EUPU</name>
<dbReference type="OrthoDB" id="5984008at2759"/>
<dbReference type="InterPro" id="IPR015683">
    <property type="entry name" value="Ionotropic_Glu_rcpt"/>
</dbReference>
<dbReference type="Proteomes" id="UP000678393">
    <property type="component" value="Unassembled WGS sequence"/>
</dbReference>
<evidence type="ECO:0000256" key="14">
    <source>
        <dbReference type="ARBA" id="ARBA00023303"/>
    </source>
</evidence>
<dbReference type="InterPro" id="IPR001508">
    <property type="entry name" value="Iono_Glu_rcpt_met"/>
</dbReference>
<evidence type="ECO:0000256" key="18">
    <source>
        <dbReference type="PIRSR" id="PIRSR601508-3"/>
    </source>
</evidence>
<evidence type="ECO:0000313" key="24">
    <source>
        <dbReference type="Proteomes" id="UP000678393"/>
    </source>
</evidence>
<keyword evidence="9 20" id="KW-0472">Membrane</keyword>
<gene>
    <name evidence="23" type="ORF">CUNI_LOCUS10853</name>
</gene>
<evidence type="ECO:0000256" key="3">
    <source>
        <dbReference type="ARBA" id="ARBA00022475"/>
    </source>
</evidence>
<dbReference type="GO" id="GO:0015276">
    <property type="term" value="F:ligand-gated monoatomic ion channel activity"/>
    <property type="evidence" value="ECO:0007669"/>
    <property type="project" value="InterPro"/>
</dbReference>
<keyword evidence="7" id="KW-0175">Coiled coil</keyword>
<protein>
    <submittedName>
        <fullName evidence="23">Uncharacterized protein</fullName>
    </submittedName>
</protein>
<comment type="caution">
    <text evidence="23">The sequence shown here is derived from an EMBL/GenBank/DDBJ whole genome shotgun (WGS) entry which is preliminary data.</text>
</comment>
<dbReference type="Pfam" id="PF10613">
    <property type="entry name" value="Lig_chan-Glu_bd"/>
    <property type="match status" value="1"/>
</dbReference>
<feature type="binding site" evidence="16">
    <location>
        <position position="581"/>
    </location>
    <ligand>
        <name>L-glutamate</name>
        <dbReference type="ChEBI" id="CHEBI:29985"/>
    </ligand>
</feature>
<evidence type="ECO:0000256" key="19">
    <source>
        <dbReference type="SAM" id="MobiDB-lite"/>
    </source>
</evidence>
<feature type="transmembrane region" description="Helical" evidence="20">
    <location>
        <begin position="521"/>
        <end position="546"/>
    </location>
</feature>
<evidence type="ECO:0000256" key="12">
    <source>
        <dbReference type="ARBA" id="ARBA00023257"/>
    </source>
</evidence>
<keyword evidence="6" id="KW-0770">Synapse</keyword>
<evidence type="ECO:0000259" key="22">
    <source>
        <dbReference type="SMART" id="SM00918"/>
    </source>
</evidence>
<dbReference type="InterPro" id="IPR019594">
    <property type="entry name" value="Glu/Gly-bd"/>
</dbReference>
<dbReference type="Gene3D" id="3.40.190.10">
    <property type="entry name" value="Periplasmic binding protein-like II"/>
    <property type="match status" value="3"/>
</dbReference>
<evidence type="ECO:0000256" key="20">
    <source>
        <dbReference type="SAM" id="Phobius"/>
    </source>
</evidence>
<evidence type="ECO:0000256" key="6">
    <source>
        <dbReference type="ARBA" id="ARBA00023018"/>
    </source>
</evidence>
<proteinExistence type="predicted"/>
<keyword evidence="18" id="KW-1015">Disulfide bond</keyword>
<evidence type="ECO:0000256" key="16">
    <source>
        <dbReference type="PIRSR" id="PIRSR601508-1"/>
    </source>
</evidence>
<dbReference type="GO" id="GO:0045211">
    <property type="term" value="C:postsynaptic membrane"/>
    <property type="evidence" value="ECO:0007669"/>
    <property type="project" value="UniProtKB-SubCell"/>
</dbReference>
<keyword evidence="13" id="KW-1071">Ligand-gated ion channel</keyword>
<dbReference type="SUPFAM" id="SSF53850">
    <property type="entry name" value="Periplasmic binding protein-like II"/>
    <property type="match status" value="1"/>
</dbReference>
<reference evidence="23" key="1">
    <citation type="submission" date="2021-04" db="EMBL/GenBank/DDBJ databases">
        <authorList>
            <consortium name="Molecular Ecology Group"/>
        </authorList>
    </citation>
    <scope>NUCLEOTIDE SEQUENCE</scope>
</reference>
<feature type="domain" description="Ionotropic glutamate receptor L-glutamate and glycine-binding" evidence="22">
    <location>
        <begin position="326"/>
        <end position="389"/>
    </location>
</feature>
<evidence type="ECO:0000259" key="21">
    <source>
        <dbReference type="SMART" id="SM00079"/>
    </source>
</evidence>
<feature type="site" description="Crucial to convey clamshell closure to channel opening" evidence="17">
    <location>
        <position position="554"/>
    </location>
</feature>
<feature type="transmembrane region" description="Helical" evidence="20">
    <location>
        <begin position="450"/>
        <end position="471"/>
    </location>
</feature>
<dbReference type="SUPFAM" id="SSF53822">
    <property type="entry name" value="Periplasmic binding protein-like I"/>
    <property type="match status" value="1"/>
</dbReference>
<dbReference type="FunFam" id="3.40.190.10:FF:000078">
    <property type="entry name" value="glutamate receptor ionotropic, NMDA 3B"/>
    <property type="match status" value="1"/>
</dbReference>
<evidence type="ECO:0000256" key="13">
    <source>
        <dbReference type="ARBA" id="ARBA00023286"/>
    </source>
</evidence>
<evidence type="ECO:0000256" key="15">
    <source>
        <dbReference type="ARBA" id="ARBA00034100"/>
    </source>
</evidence>
<evidence type="ECO:0000256" key="5">
    <source>
        <dbReference type="ARBA" id="ARBA00022989"/>
    </source>
</evidence>
<keyword evidence="10" id="KW-0675">Receptor</keyword>
<dbReference type="Pfam" id="PF01094">
    <property type="entry name" value="ANF_receptor"/>
    <property type="match status" value="1"/>
</dbReference>
<evidence type="ECO:0000256" key="10">
    <source>
        <dbReference type="ARBA" id="ARBA00023170"/>
    </source>
</evidence>
<dbReference type="InterPro" id="IPR001828">
    <property type="entry name" value="ANF_lig-bd_rcpt"/>
</dbReference>
<evidence type="ECO:0000256" key="4">
    <source>
        <dbReference type="ARBA" id="ARBA00022692"/>
    </source>
</evidence>
<feature type="domain" description="Ionotropic glutamate receptor C-terminal" evidence="21">
    <location>
        <begin position="327"/>
        <end position="688"/>
    </location>
</feature>
<dbReference type="GO" id="GO:0038023">
    <property type="term" value="F:signaling receptor activity"/>
    <property type="evidence" value="ECO:0007669"/>
    <property type="project" value="InterPro"/>
</dbReference>
<feature type="binding site" evidence="16">
    <location>
        <position position="582"/>
    </location>
    <ligand>
        <name>L-glutamate</name>
        <dbReference type="ChEBI" id="CHEBI:29985"/>
    </ligand>
</feature>
<dbReference type="InterPro" id="IPR028082">
    <property type="entry name" value="Peripla_BP_I"/>
</dbReference>
<organism evidence="23 24">
    <name type="scientific">Candidula unifasciata</name>
    <dbReference type="NCBI Taxonomy" id="100452"/>
    <lineage>
        <taxon>Eukaryota</taxon>
        <taxon>Metazoa</taxon>
        <taxon>Spiralia</taxon>
        <taxon>Lophotrochozoa</taxon>
        <taxon>Mollusca</taxon>
        <taxon>Gastropoda</taxon>
        <taxon>Heterobranchia</taxon>
        <taxon>Euthyneura</taxon>
        <taxon>Panpulmonata</taxon>
        <taxon>Eupulmonata</taxon>
        <taxon>Stylommatophora</taxon>
        <taxon>Helicina</taxon>
        <taxon>Helicoidea</taxon>
        <taxon>Geomitridae</taxon>
        <taxon>Candidula</taxon>
    </lineage>
</organism>
<feature type="region of interest" description="Disordered" evidence="19">
    <location>
        <begin position="820"/>
        <end position="858"/>
    </location>
</feature>
<feature type="binding site" evidence="16">
    <location>
        <position position="405"/>
    </location>
    <ligand>
        <name>L-glutamate</name>
        <dbReference type="ChEBI" id="CHEBI:29985"/>
    </ligand>
</feature>
<dbReference type="Gene3D" id="1.10.287.70">
    <property type="match status" value="1"/>
</dbReference>
<feature type="binding site" evidence="16">
    <location>
        <position position="623"/>
    </location>
    <ligand>
        <name>L-glutamate</name>
        <dbReference type="ChEBI" id="CHEBI:29985"/>
    </ligand>
</feature>
<evidence type="ECO:0000256" key="1">
    <source>
        <dbReference type="ARBA" id="ARBA00004651"/>
    </source>
</evidence>
<feature type="compositionally biased region" description="Polar residues" evidence="19">
    <location>
        <begin position="842"/>
        <end position="858"/>
    </location>
</feature>
<evidence type="ECO:0000256" key="17">
    <source>
        <dbReference type="PIRSR" id="PIRSR601508-2"/>
    </source>
</evidence>
<keyword evidence="24" id="KW-1185">Reference proteome</keyword>
<keyword evidence="2" id="KW-0813">Transport</keyword>
<dbReference type="Pfam" id="PF00060">
    <property type="entry name" value="Lig_chan"/>
    <property type="match status" value="1"/>
</dbReference>
<dbReference type="PRINTS" id="PR00177">
    <property type="entry name" value="NMDARECEPTOR"/>
</dbReference>
<keyword evidence="3" id="KW-1003">Cell membrane</keyword>
<keyword evidence="14" id="KW-0407">Ion channel</keyword>
<keyword evidence="4 20" id="KW-0812">Transmembrane</keyword>
<feature type="binding site" evidence="16">
    <location>
        <position position="400"/>
    </location>
    <ligand>
        <name>L-glutamate</name>
        <dbReference type="ChEBI" id="CHEBI:29985"/>
    </ligand>
</feature>
<feature type="disulfide bond" evidence="18">
    <location>
        <begin position="637"/>
        <end position="690"/>
    </location>
</feature>
<comment type="subcellular location">
    <subcellularLocation>
        <location evidence="1">Cell membrane</location>
        <topology evidence="1">Multi-pass membrane protein</topology>
    </subcellularLocation>
    <subcellularLocation>
        <location evidence="15">Postsynaptic cell membrane</location>
    </subcellularLocation>
</comment>
<keyword evidence="11" id="KW-0325">Glycoprotein</keyword>
<dbReference type="SMART" id="SM00918">
    <property type="entry name" value="Lig_chan-Glu_bd"/>
    <property type="match status" value="1"/>
</dbReference>
<dbReference type="Gene3D" id="3.40.50.2300">
    <property type="match status" value="1"/>
</dbReference>
<feature type="transmembrane region" description="Helical" evidence="20">
    <location>
        <begin position="705"/>
        <end position="728"/>
    </location>
</feature>
<evidence type="ECO:0000313" key="23">
    <source>
        <dbReference type="EMBL" id="CAG5125295.1"/>
    </source>
</evidence>
<dbReference type="EMBL" id="CAJHNH020002010">
    <property type="protein sequence ID" value="CAG5125295.1"/>
    <property type="molecule type" value="Genomic_DNA"/>
</dbReference>
<evidence type="ECO:0000256" key="9">
    <source>
        <dbReference type="ARBA" id="ARBA00023136"/>
    </source>
</evidence>
<dbReference type="GO" id="GO:0043226">
    <property type="term" value="C:organelle"/>
    <property type="evidence" value="ECO:0007669"/>
    <property type="project" value="UniProtKB-ARBA"/>
</dbReference>
<dbReference type="PANTHER" id="PTHR18966">
    <property type="entry name" value="IONOTROPIC GLUTAMATE RECEPTOR"/>
    <property type="match status" value="1"/>
</dbReference>
<evidence type="ECO:0000256" key="2">
    <source>
        <dbReference type="ARBA" id="ARBA00022448"/>
    </source>
</evidence>
<keyword evidence="8" id="KW-0406">Ion transport</keyword>
<dbReference type="InterPro" id="IPR001320">
    <property type="entry name" value="Iontro_rcpt_C"/>
</dbReference>
<keyword evidence="5 20" id="KW-1133">Transmembrane helix</keyword>
<evidence type="ECO:0000256" key="8">
    <source>
        <dbReference type="ARBA" id="ARBA00023065"/>
    </source>
</evidence>
<dbReference type="AlphaFoldDB" id="A0A8S3ZBQ1"/>
<keyword evidence="12" id="KW-0628">Postsynaptic cell membrane</keyword>
<accession>A0A8S3ZBQ1</accession>
<evidence type="ECO:0000256" key="7">
    <source>
        <dbReference type="ARBA" id="ARBA00023054"/>
    </source>
</evidence>
<feature type="transmembrane region" description="Helical" evidence="20">
    <location>
        <begin position="491"/>
        <end position="509"/>
    </location>
</feature>